<reference evidence="2" key="1">
    <citation type="journal article" date="2022" name="Mol. Ecol. Resour.">
        <title>The genomes of chicory, endive, great burdock and yacon provide insights into Asteraceae palaeo-polyploidization history and plant inulin production.</title>
        <authorList>
            <person name="Fan W."/>
            <person name="Wang S."/>
            <person name="Wang H."/>
            <person name="Wang A."/>
            <person name="Jiang F."/>
            <person name="Liu H."/>
            <person name="Zhao H."/>
            <person name="Xu D."/>
            <person name="Zhang Y."/>
        </authorList>
    </citation>
    <scope>NUCLEOTIDE SEQUENCE [LARGE SCALE GENOMIC DNA]</scope>
    <source>
        <strain evidence="2">cv. Niubang</strain>
    </source>
</reference>
<proteinExistence type="predicted"/>
<organism evidence="1 2">
    <name type="scientific">Arctium lappa</name>
    <name type="common">Greater burdock</name>
    <name type="synonym">Lappa major</name>
    <dbReference type="NCBI Taxonomy" id="4217"/>
    <lineage>
        <taxon>Eukaryota</taxon>
        <taxon>Viridiplantae</taxon>
        <taxon>Streptophyta</taxon>
        <taxon>Embryophyta</taxon>
        <taxon>Tracheophyta</taxon>
        <taxon>Spermatophyta</taxon>
        <taxon>Magnoliopsida</taxon>
        <taxon>eudicotyledons</taxon>
        <taxon>Gunneridae</taxon>
        <taxon>Pentapetalae</taxon>
        <taxon>asterids</taxon>
        <taxon>campanulids</taxon>
        <taxon>Asterales</taxon>
        <taxon>Asteraceae</taxon>
        <taxon>Carduoideae</taxon>
        <taxon>Cardueae</taxon>
        <taxon>Arctiinae</taxon>
        <taxon>Arctium</taxon>
    </lineage>
</organism>
<comment type="caution">
    <text evidence="1">The sequence shown here is derived from an EMBL/GenBank/DDBJ whole genome shotgun (WGS) entry which is preliminary data.</text>
</comment>
<name>A0ACB9B1I8_ARCLA</name>
<reference evidence="1 2" key="2">
    <citation type="journal article" date="2022" name="Mol. Ecol. Resour.">
        <title>The genomes of chicory, endive, great burdock and yacon provide insights into Asteraceae paleo-polyploidization history and plant inulin production.</title>
        <authorList>
            <person name="Fan W."/>
            <person name="Wang S."/>
            <person name="Wang H."/>
            <person name="Wang A."/>
            <person name="Jiang F."/>
            <person name="Liu H."/>
            <person name="Zhao H."/>
            <person name="Xu D."/>
            <person name="Zhang Y."/>
        </authorList>
    </citation>
    <scope>NUCLEOTIDE SEQUENCE [LARGE SCALE GENOMIC DNA]</scope>
    <source>
        <strain evidence="2">cv. Niubang</strain>
    </source>
</reference>
<sequence length="92" mass="10112">MIVVEGMINIGFPSNIGSQSVFNDVWDGRTIVGVLRSLSERRDRQLSVVATGVVLDLRYGDVVHDIEEYGAVVRDVEEEAAVARGVELQPEI</sequence>
<keyword evidence="2" id="KW-1185">Reference proteome</keyword>
<evidence type="ECO:0000313" key="1">
    <source>
        <dbReference type="EMBL" id="KAI3715846.1"/>
    </source>
</evidence>
<gene>
    <name evidence="1" type="ORF">L6452_22834</name>
</gene>
<accession>A0ACB9B1I8</accession>
<dbReference type="EMBL" id="CM042053">
    <property type="protein sequence ID" value="KAI3715846.1"/>
    <property type="molecule type" value="Genomic_DNA"/>
</dbReference>
<dbReference type="Proteomes" id="UP001055879">
    <property type="component" value="Linkage Group LG07"/>
</dbReference>
<protein>
    <submittedName>
        <fullName evidence="1">Uncharacterized protein</fullName>
    </submittedName>
</protein>
<evidence type="ECO:0000313" key="2">
    <source>
        <dbReference type="Proteomes" id="UP001055879"/>
    </source>
</evidence>